<protein>
    <submittedName>
        <fullName evidence="2">Uncharacterized protein</fullName>
    </submittedName>
</protein>
<dbReference type="WBParaSite" id="JU765_v2.g12863.t1">
    <property type="protein sequence ID" value="JU765_v2.g12863.t1"/>
    <property type="gene ID" value="JU765_v2.g12863"/>
</dbReference>
<evidence type="ECO:0000313" key="2">
    <source>
        <dbReference type="WBParaSite" id="JU765_v2.g12863.t1"/>
    </source>
</evidence>
<proteinExistence type="predicted"/>
<accession>A0AC34Q4J0</accession>
<evidence type="ECO:0000313" key="1">
    <source>
        <dbReference type="Proteomes" id="UP000887576"/>
    </source>
</evidence>
<dbReference type="Proteomes" id="UP000887576">
    <property type="component" value="Unplaced"/>
</dbReference>
<sequence length="199" mass="21325">MLILIPVAFSAPTANVQEINPDSLPESDEEMLGNSSIYKWNYFPFKFPVVATIHQIRPEAVQNCADCTAAGIAANGQFKIRLCIPPAGSGCVYSSFSCPGNAYERTWCQETTTEEPTTTTTAAATWSAWSCMCCGGCLTARCTRTCQSSGTTTCSGNPVKEDPLTSCTAPSPVCKFPLATCCDGRVPYVNATARARWCN</sequence>
<organism evidence="1 2">
    <name type="scientific">Panagrolaimus sp. JU765</name>
    <dbReference type="NCBI Taxonomy" id="591449"/>
    <lineage>
        <taxon>Eukaryota</taxon>
        <taxon>Metazoa</taxon>
        <taxon>Ecdysozoa</taxon>
        <taxon>Nematoda</taxon>
        <taxon>Chromadorea</taxon>
        <taxon>Rhabditida</taxon>
        <taxon>Tylenchina</taxon>
        <taxon>Panagrolaimomorpha</taxon>
        <taxon>Panagrolaimoidea</taxon>
        <taxon>Panagrolaimidae</taxon>
        <taxon>Panagrolaimus</taxon>
    </lineage>
</organism>
<name>A0AC34Q4J0_9BILA</name>
<reference evidence="2" key="1">
    <citation type="submission" date="2022-11" db="UniProtKB">
        <authorList>
            <consortium name="WormBaseParasite"/>
        </authorList>
    </citation>
    <scope>IDENTIFICATION</scope>
</reference>